<reference evidence="3 4" key="1">
    <citation type="submission" date="2016-05" db="EMBL/GenBank/DDBJ databases">
        <title>First whole genome sequencing of Entamoeba histolytica HM1:IMSS-clone-6.</title>
        <authorList>
            <person name="Mukherjee Avik.K."/>
            <person name="Izumyama S."/>
            <person name="Nakada-Tsukui K."/>
            <person name="Nozaki T."/>
        </authorList>
    </citation>
    <scope>NUCLEOTIDE SEQUENCE [LARGE SCALE GENOMIC DNA]</scope>
    <source>
        <strain evidence="3 4">HM1:IMSS clone 6</strain>
    </source>
</reference>
<dbReference type="VEuPathDB" id="AmoebaDB:EHI5A_189660"/>
<keyword evidence="2" id="KW-0812">Transmembrane</keyword>
<dbReference type="EMBL" id="BDEQ01000001">
    <property type="protein sequence ID" value="GAT94238.1"/>
    <property type="molecule type" value="Genomic_DNA"/>
</dbReference>
<dbReference type="Proteomes" id="UP000078387">
    <property type="component" value="Unassembled WGS sequence"/>
</dbReference>
<accession>A0A5K1VK93</accession>
<sequence>MENLTNTTELKINDLTISTNEEVEIKKRNEGHNNNINQQEEILGLVNQPDESENQDRDEENNEDSDDVKEVKSHGEEMADKAIWRIIFIISPIALILLILGIVGLVVTTYLLQKS</sequence>
<evidence type="ECO:0000256" key="2">
    <source>
        <dbReference type="SAM" id="Phobius"/>
    </source>
</evidence>
<feature type="transmembrane region" description="Helical" evidence="2">
    <location>
        <begin position="82"/>
        <end position="112"/>
    </location>
</feature>
<feature type="compositionally biased region" description="Acidic residues" evidence="1">
    <location>
        <begin position="50"/>
        <end position="67"/>
    </location>
</feature>
<keyword evidence="2" id="KW-1133">Transmembrane helix</keyword>
<evidence type="ECO:0000313" key="3">
    <source>
        <dbReference type="EMBL" id="GAT94238.1"/>
    </source>
</evidence>
<dbReference type="VEuPathDB" id="AmoebaDB:EHI_137890"/>
<proteinExistence type="predicted"/>
<dbReference type="SMR" id="A0A5K1VK93"/>
<protein>
    <submittedName>
        <fullName evidence="3">Uncharacterized protein</fullName>
    </submittedName>
</protein>
<evidence type="ECO:0000256" key="1">
    <source>
        <dbReference type="SAM" id="MobiDB-lite"/>
    </source>
</evidence>
<gene>
    <name evidence="3" type="ORF">CL6EHI_137890</name>
</gene>
<organism evidence="3 4">
    <name type="scientific">Entamoeba histolytica</name>
    <dbReference type="NCBI Taxonomy" id="5759"/>
    <lineage>
        <taxon>Eukaryota</taxon>
        <taxon>Amoebozoa</taxon>
        <taxon>Evosea</taxon>
        <taxon>Archamoebae</taxon>
        <taxon>Mastigamoebida</taxon>
        <taxon>Entamoebidae</taxon>
        <taxon>Entamoeba</taxon>
    </lineage>
</organism>
<name>A0A5K1VK93_ENTHI</name>
<dbReference type="AlphaFoldDB" id="A0A5K1VK93"/>
<keyword evidence="2" id="KW-0472">Membrane</keyword>
<dbReference type="OMA" id="QRNEEYG"/>
<evidence type="ECO:0000313" key="4">
    <source>
        <dbReference type="Proteomes" id="UP000078387"/>
    </source>
</evidence>
<dbReference type="VEuPathDB" id="AmoebaDB:KM1_322040"/>
<feature type="region of interest" description="Disordered" evidence="1">
    <location>
        <begin position="27"/>
        <end position="75"/>
    </location>
</feature>
<comment type="caution">
    <text evidence="3">The sequence shown here is derived from an EMBL/GenBank/DDBJ whole genome shotgun (WGS) entry which is preliminary data.</text>
</comment>